<evidence type="ECO:0000313" key="3">
    <source>
        <dbReference type="Proteomes" id="UP000470446"/>
    </source>
</evidence>
<dbReference type="Proteomes" id="UP000470446">
    <property type="component" value="Unassembled WGS sequence"/>
</dbReference>
<dbReference type="Gene3D" id="3.40.50.720">
    <property type="entry name" value="NAD(P)-binding Rossmann-like Domain"/>
    <property type="match status" value="1"/>
</dbReference>
<accession>A0A7K3PDR2</accession>
<comment type="caution">
    <text evidence="2">The sequence shown here is derived from an EMBL/GenBank/DDBJ whole genome shotgun (WGS) entry which is preliminary data.</text>
</comment>
<dbReference type="RefSeq" id="WP_164244050.1">
    <property type="nucleotide sequence ID" value="NZ_JAAGMA010000122.1"/>
</dbReference>
<dbReference type="InterPro" id="IPR051604">
    <property type="entry name" value="Ergot_Alk_Oxidoreductase"/>
</dbReference>
<feature type="domain" description="NAD(P)-binding" evidence="1">
    <location>
        <begin position="7"/>
        <end position="179"/>
    </location>
</feature>
<dbReference type="InterPro" id="IPR036291">
    <property type="entry name" value="NAD(P)-bd_dom_sf"/>
</dbReference>
<dbReference type="PANTHER" id="PTHR43162:SF1">
    <property type="entry name" value="PRESTALK A DIFFERENTIATION PROTEIN A"/>
    <property type="match status" value="1"/>
</dbReference>
<dbReference type="PANTHER" id="PTHR43162">
    <property type="match status" value="1"/>
</dbReference>
<reference evidence="2 3" key="1">
    <citation type="submission" date="2020-01" db="EMBL/GenBank/DDBJ databases">
        <title>Insect and environment-associated Actinomycetes.</title>
        <authorList>
            <person name="Currrie C."/>
            <person name="Chevrette M."/>
            <person name="Carlson C."/>
            <person name="Stubbendieck R."/>
            <person name="Wendt-Pienkowski E."/>
        </authorList>
    </citation>
    <scope>NUCLEOTIDE SEQUENCE [LARGE SCALE GENOMIC DNA]</scope>
    <source>
        <strain evidence="2 3">SID14163</strain>
    </source>
</reference>
<gene>
    <name evidence="2" type="ORF">G3I32_04510</name>
</gene>
<evidence type="ECO:0000259" key="1">
    <source>
        <dbReference type="Pfam" id="PF13460"/>
    </source>
</evidence>
<dbReference type="Pfam" id="PF13460">
    <property type="entry name" value="NAD_binding_10"/>
    <property type="match status" value="1"/>
</dbReference>
<dbReference type="InterPro" id="IPR016040">
    <property type="entry name" value="NAD(P)-bd_dom"/>
</dbReference>
<sequence length="286" mass="29682">MTVLVTGSRGKVGSLLVQILHEHGITVRAGSSAPEKLSLPAGTESVRLALDTPADFAAALDGVDSVFLYAEPSAVGAFVEQAGRAGVEHVVIMSADAVLRPGAADNPIAAPHLAVEQALAASPLVSTPLNCGALAGNALPYAWSLKARGAVALPYPDSHADPVDERDVAEAAYAVLTDPALRGRSYHLTGPQSLTFAEHVGIIAAAAGRNIPVERIPPQVWRANKPDSMPDDIADALLELWAASTAPVPLTDHVERLTGHPARPFTEWAARHAGAFRAQPGTPATK</sequence>
<organism evidence="2 3">
    <name type="scientific">Streptomyces coelicoflavus</name>
    <dbReference type="NCBI Taxonomy" id="285562"/>
    <lineage>
        <taxon>Bacteria</taxon>
        <taxon>Bacillati</taxon>
        <taxon>Actinomycetota</taxon>
        <taxon>Actinomycetes</taxon>
        <taxon>Kitasatosporales</taxon>
        <taxon>Streptomycetaceae</taxon>
        <taxon>Streptomyces</taxon>
    </lineage>
</organism>
<dbReference type="SUPFAM" id="SSF51735">
    <property type="entry name" value="NAD(P)-binding Rossmann-fold domains"/>
    <property type="match status" value="1"/>
</dbReference>
<protein>
    <submittedName>
        <fullName evidence="2">NAD(P)H-binding protein</fullName>
    </submittedName>
</protein>
<name>A0A7K3PDR2_9ACTN</name>
<proteinExistence type="predicted"/>
<dbReference type="AlphaFoldDB" id="A0A7K3PDR2"/>
<dbReference type="EMBL" id="JAAGMA010000122">
    <property type="protein sequence ID" value="NEB08138.1"/>
    <property type="molecule type" value="Genomic_DNA"/>
</dbReference>
<evidence type="ECO:0000313" key="2">
    <source>
        <dbReference type="EMBL" id="NEB08138.1"/>
    </source>
</evidence>